<dbReference type="NCBIfam" id="TIGR01484">
    <property type="entry name" value="HAD-SF-IIB"/>
    <property type="match status" value="1"/>
</dbReference>
<dbReference type="SFLD" id="SFLDG01144">
    <property type="entry name" value="C2.B.4:_PGP_Like"/>
    <property type="match status" value="1"/>
</dbReference>
<dbReference type="EC" id="3.1.3.-" evidence="1"/>
<dbReference type="SFLD" id="SFLDG01140">
    <property type="entry name" value="C2.B:_Phosphomannomutase_and_P"/>
    <property type="match status" value="1"/>
</dbReference>
<dbReference type="NCBIfam" id="TIGR00099">
    <property type="entry name" value="Cof-subfamily"/>
    <property type="match status" value="1"/>
</dbReference>
<name>A0AAP4JLS7_LACPA</name>
<dbReference type="InterPro" id="IPR006379">
    <property type="entry name" value="HAD-SF_hydro_IIB"/>
</dbReference>
<dbReference type="InterPro" id="IPR036412">
    <property type="entry name" value="HAD-like_sf"/>
</dbReference>
<dbReference type="Gene3D" id="3.40.50.1000">
    <property type="entry name" value="HAD superfamily/HAD-like"/>
    <property type="match status" value="1"/>
</dbReference>
<dbReference type="AlphaFoldDB" id="A0AAP4JLS7"/>
<dbReference type="KEGG" id="lcl:LOCK919_0390"/>
<organism evidence="1 2">
    <name type="scientific">Lacticaseibacillus paracasei</name>
    <name type="common">Lactobacillus paracasei</name>
    <dbReference type="NCBI Taxonomy" id="1597"/>
    <lineage>
        <taxon>Bacteria</taxon>
        <taxon>Bacillati</taxon>
        <taxon>Bacillota</taxon>
        <taxon>Bacilli</taxon>
        <taxon>Lactobacillales</taxon>
        <taxon>Lactobacillaceae</taxon>
        <taxon>Lacticaseibacillus</taxon>
    </lineage>
</organism>
<dbReference type="Pfam" id="PF08282">
    <property type="entry name" value="Hydrolase_3"/>
    <property type="match status" value="1"/>
</dbReference>
<protein>
    <submittedName>
        <fullName evidence="1">Cof-type HAD-IIB family hydrolase</fullName>
        <ecNumber evidence="1">3.1.3.-</ecNumber>
    </submittedName>
</protein>
<dbReference type="GO" id="GO:0005829">
    <property type="term" value="C:cytosol"/>
    <property type="evidence" value="ECO:0007669"/>
    <property type="project" value="TreeGrafter"/>
</dbReference>
<gene>
    <name evidence="1" type="ORF">QUF16_13820</name>
</gene>
<evidence type="ECO:0000313" key="2">
    <source>
        <dbReference type="Proteomes" id="UP001231451"/>
    </source>
</evidence>
<dbReference type="CDD" id="cd07516">
    <property type="entry name" value="HAD_Pase"/>
    <property type="match status" value="1"/>
</dbReference>
<dbReference type="SUPFAM" id="SSF56784">
    <property type="entry name" value="HAD-like"/>
    <property type="match status" value="1"/>
</dbReference>
<dbReference type="RefSeq" id="WP_020751383.1">
    <property type="nucleotide sequence ID" value="NC_021721.1"/>
</dbReference>
<dbReference type="GO" id="GO:0000287">
    <property type="term" value="F:magnesium ion binding"/>
    <property type="evidence" value="ECO:0007669"/>
    <property type="project" value="TreeGrafter"/>
</dbReference>
<dbReference type="Gene3D" id="3.30.1240.10">
    <property type="match status" value="1"/>
</dbReference>
<accession>A0AAP4JLS7</accession>
<dbReference type="EMBL" id="JAUCBG010000030">
    <property type="protein sequence ID" value="MDM7455423.1"/>
    <property type="molecule type" value="Genomic_DNA"/>
</dbReference>
<dbReference type="InterPro" id="IPR023214">
    <property type="entry name" value="HAD_sf"/>
</dbReference>
<dbReference type="GO" id="GO:0016791">
    <property type="term" value="F:phosphatase activity"/>
    <property type="evidence" value="ECO:0007669"/>
    <property type="project" value="TreeGrafter"/>
</dbReference>
<evidence type="ECO:0000313" key="1">
    <source>
        <dbReference type="EMBL" id="MDM7455423.1"/>
    </source>
</evidence>
<proteinExistence type="predicted"/>
<reference evidence="1" key="1">
    <citation type="submission" date="2023-06" db="EMBL/GenBank/DDBJ databases">
        <title>Draft Genome Sequences of lactic acid bacteria strains isolated from fermented milk products.</title>
        <authorList>
            <person name="Elcheninov A.G."/>
            <person name="Klyukina A."/>
            <person name="Zayulina K.S."/>
            <person name="Gavirova L.A."/>
            <person name="Shcherbakova P.A."/>
            <person name="Shestakov A.I."/>
            <person name="Kublanov I.V."/>
            <person name="Kochetkova T.V."/>
        </authorList>
    </citation>
    <scope>NUCLEOTIDE SEQUENCE</scope>
    <source>
        <strain evidence="1">TOM.1374</strain>
    </source>
</reference>
<comment type="caution">
    <text evidence="1">The sequence shown here is derived from an EMBL/GenBank/DDBJ whole genome shotgun (WGS) entry which is preliminary data.</text>
</comment>
<sequence length="268" mass="29901">MIKIIASDLDHTLLREDHTLSPKTADLLKRLHQLGIKVVLASGRPVPGLTDLNNQLALRQPDDFSIYLNGALVLDNYEGISIFGRTLQAQALIELGQLAFQLKIPVEYISTETVYSTTDFGKSNYASFAPATMTFRYIKQAAFKNDKPIYKVGFANTPDVIDAIQASINFSDISVTRSRREFLEFMPRGVNKAVGLESIVAHLDYSADQVMAFGDEENDIEMLQYAGVSVAVANARNVVKTNAQYVTDSNEEDGVFRFLEKWFADFLK</sequence>
<dbReference type="SFLD" id="SFLDS00003">
    <property type="entry name" value="Haloacid_Dehalogenase"/>
    <property type="match status" value="1"/>
</dbReference>
<dbReference type="PANTHER" id="PTHR10000:SF8">
    <property type="entry name" value="HAD SUPERFAMILY HYDROLASE-LIKE, TYPE 3"/>
    <property type="match status" value="1"/>
</dbReference>
<keyword evidence="1" id="KW-0378">Hydrolase</keyword>
<dbReference type="InterPro" id="IPR000150">
    <property type="entry name" value="Cof"/>
</dbReference>
<dbReference type="PANTHER" id="PTHR10000">
    <property type="entry name" value="PHOSPHOSERINE PHOSPHATASE"/>
    <property type="match status" value="1"/>
</dbReference>
<dbReference type="Proteomes" id="UP001231451">
    <property type="component" value="Unassembled WGS sequence"/>
</dbReference>